<dbReference type="EMBL" id="JAZGQO010000021">
    <property type="protein sequence ID" value="KAK6165853.1"/>
    <property type="molecule type" value="Genomic_DNA"/>
</dbReference>
<feature type="transmembrane region" description="Helical" evidence="3">
    <location>
        <begin position="267"/>
        <end position="286"/>
    </location>
</feature>
<dbReference type="PROSITE" id="PS50192">
    <property type="entry name" value="T_SNARE"/>
    <property type="match status" value="1"/>
</dbReference>
<dbReference type="SUPFAM" id="SSF47661">
    <property type="entry name" value="t-snare proteins"/>
    <property type="match status" value="1"/>
</dbReference>
<sequence length="319" mass="35072">MASFEKQSSSTGNGAVHQKYPIRRLEHSVKKFVKVLEIDLDRLDRHRQNIERLSIQEKWTSLNKEQINSSRTVQQIKANVREIEKARAQIVDEDLHKFDDWIEEVKLKAIKAVEEFILLSQSGSSSPTEETTESSSSSYNIRRPNIPADEIISCSLPNASDISQIQIMANPHPTTINPETVASWEHLQEDLVDLNTMIHQYSAVVQEQEEKVDTIEDKIETAYTSVQQGTSSLGQAAKYKAAIFPVAGAVIGGVLGGPIGLVAGLKLGGAAAVSGGVVGFFGGRYLKKRQDKVTEVELNNLSVTRSASLEDISSVKNTS</sequence>
<evidence type="ECO:0000256" key="2">
    <source>
        <dbReference type="SAM" id="MobiDB-lite"/>
    </source>
</evidence>
<comment type="caution">
    <text evidence="5">The sequence shown here is derived from an EMBL/GenBank/DDBJ whole genome shotgun (WGS) entry which is preliminary data.</text>
</comment>
<evidence type="ECO:0000313" key="6">
    <source>
        <dbReference type="Proteomes" id="UP001347796"/>
    </source>
</evidence>
<keyword evidence="1" id="KW-0175">Coiled coil</keyword>
<evidence type="ECO:0000259" key="4">
    <source>
        <dbReference type="PROSITE" id="PS50192"/>
    </source>
</evidence>
<feature type="compositionally biased region" description="Low complexity" evidence="2">
    <location>
        <begin position="121"/>
        <end position="138"/>
    </location>
</feature>
<dbReference type="InterPro" id="IPR010989">
    <property type="entry name" value="SNARE"/>
</dbReference>
<feature type="domain" description="T-SNARE coiled-coil homology" evidence="4">
    <location>
        <begin position="174"/>
        <end position="236"/>
    </location>
</feature>
<keyword evidence="3" id="KW-0812">Transmembrane</keyword>
<dbReference type="GO" id="GO:0016020">
    <property type="term" value="C:membrane"/>
    <property type="evidence" value="ECO:0007669"/>
    <property type="project" value="InterPro"/>
</dbReference>
<keyword evidence="3" id="KW-1133">Transmembrane helix</keyword>
<reference evidence="5 6" key="1">
    <citation type="submission" date="2024-01" db="EMBL/GenBank/DDBJ databases">
        <title>The genome of the rayed Mediterranean limpet Patella caerulea (Linnaeus, 1758).</title>
        <authorList>
            <person name="Anh-Thu Weber A."/>
            <person name="Halstead-Nussloch G."/>
        </authorList>
    </citation>
    <scope>NUCLEOTIDE SEQUENCE [LARGE SCALE GENOMIC DNA]</scope>
    <source>
        <strain evidence="5">AATW-2023a</strain>
        <tissue evidence="5">Whole specimen</tissue>
    </source>
</reference>
<dbReference type="InterPro" id="IPR000727">
    <property type="entry name" value="T_SNARE_dom"/>
</dbReference>
<dbReference type="AlphaFoldDB" id="A0AAN8G5X3"/>
<accession>A0AAN8G5X3</accession>
<feature type="coiled-coil region" evidence="1">
    <location>
        <begin position="33"/>
        <end position="93"/>
    </location>
</feature>
<proteinExistence type="predicted"/>
<feature type="region of interest" description="Disordered" evidence="2">
    <location>
        <begin position="121"/>
        <end position="142"/>
    </location>
</feature>
<name>A0AAN8G5X3_PATCE</name>
<dbReference type="Pfam" id="PF26585">
    <property type="entry name" value="STX17_N"/>
    <property type="match status" value="1"/>
</dbReference>
<protein>
    <recommendedName>
        <fullName evidence="4">t-SNARE coiled-coil homology domain-containing protein</fullName>
    </recommendedName>
</protein>
<evidence type="ECO:0000256" key="1">
    <source>
        <dbReference type="SAM" id="Coils"/>
    </source>
</evidence>
<evidence type="ECO:0000313" key="5">
    <source>
        <dbReference type="EMBL" id="KAK6165853.1"/>
    </source>
</evidence>
<dbReference type="SUPFAM" id="SSF58038">
    <property type="entry name" value="SNARE fusion complex"/>
    <property type="match status" value="1"/>
</dbReference>
<feature type="transmembrane region" description="Helical" evidence="3">
    <location>
        <begin position="241"/>
        <end position="261"/>
    </location>
</feature>
<dbReference type="InterPro" id="IPR059001">
    <property type="entry name" value="STX17_N"/>
</dbReference>
<feature type="coiled-coil region" evidence="1">
    <location>
        <begin position="198"/>
        <end position="225"/>
    </location>
</feature>
<dbReference type="GO" id="GO:0016192">
    <property type="term" value="P:vesicle-mediated transport"/>
    <property type="evidence" value="ECO:0007669"/>
    <property type="project" value="InterPro"/>
</dbReference>
<dbReference type="Gene3D" id="1.20.5.110">
    <property type="match status" value="1"/>
</dbReference>
<keyword evidence="3" id="KW-0472">Membrane</keyword>
<evidence type="ECO:0000256" key="3">
    <source>
        <dbReference type="SAM" id="Phobius"/>
    </source>
</evidence>
<dbReference type="Proteomes" id="UP001347796">
    <property type="component" value="Unassembled WGS sequence"/>
</dbReference>
<gene>
    <name evidence="5" type="ORF">SNE40_022683</name>
</gene>
<organism evidence="5 6">
    <name type="scientific">Patella caerulea</name>
    <name type="common">Rayed Mediterranean limpet</name>
    <dbReference type="NCBI Taxonomy" id="87958"/>
    <lineage>
        <taxon>Eukaryota</taxon>
        <taxon>Metazoa</taxon>
        <taxon>Spiralia</taxon>
        <taxon>Lophotrochozoa</taxon>
        <taxon>Mollusca</taxon>
        <taxon>Gastropoda</taxon>
        <taxon>Patellogastropoda</taxon>
        <taxon>Patelloidea</taxon>
        <taxon>Patellidae</taxon>
        <taxon>Patella</taxon>
    </lineage>
</organism>
<keyword evidence="6" id="KW-1185">Reference proteome</keyword>